<feature type="compositionally biased region" description="Basic and acidic residues" evidence="1">
    <location>
        <begin position="238"/>
        <end position="257"/>
    </location>
</feature>
<dbReference type="KEGG" id="tps:THAPSDRAFT_21563"/>
<feature type="region of interest" description="Disordered" evidence="1">
    <location>
        <begin position="94"/>
        <end position="113"/>
    </location>
</feature>
<dbReference type="InterPro" id="IPR001739">
    <property type="entry name" value="Methyl_CpG_DNA-bd"/>
</dbReference>
<dbReference type="SUPFAM" id="SSF54171">
    <property type="entry name" value="DNA-binding domain"/>
    <property type="match status" value="1"/>
</dbReference>
<dbReference type="eggNOG" id="ENOG502R2DF">
    <property type="taxonomic scope" value="Eukaryota"/>
</dbReference>
<dbReference type="HOGENOM" id="CLU_444491_0_0_1"/>
<reference evidence="3 4" key="2">
    <citation type="journal article" date="2008" name="Nature">
        <title>The Phaeodactylum genome reveals the evolutionary history of diatom genomes.</title>
        <authorList>
            <person name="Bowler C."/>
            <person name="Allen A.E."/>
            <person name="Badger J.H."/>
            <person name="Grimwood J."/>
            <person name="Jabbari K."/>
            <person name="Kuo A."/>
            <person name="Maheswari U."/>
            <person name="Martens C."/>
            <person name="Maumus F."/>
            <person name="Otillar R.P."/>
            <person name="Rayko E."/>
            <person name="Salamov A."/>
            <person name="Vandepoele K."/>
            <person name="Beszteri B."/>
            <person name="Gruber A."/>
            <person name="Heijde M."/>
            <person name="Katinka M."/>
            <person name="Mock T."/>
            <person name="Valentin K."/>
            <person name="Verret F."/>
            <person name="Berges J.A."/>
            <person name="Brownlee C."/>
            <person name="Cadoret J.P."/>
            <person name="Chiovitti A."/>
            <person name="Choi C.J."/>
            <person name="Coesel S."/>
            <person name="De Martino A."/>
            <person name="Detter J.C."/>
            <person name="Durkin C."/>
            <person name="Falciatore A."/>
            <person name="Fournet J."/>
            <person name="Haruta M."/>
            <person name="Huysman M.J."/>
            <person name="Jenkins B.D."/>
            <person name="Jiroutova K."/>
            <person name="Jorgensen R.E."/>
            <person name="Joubert Y."/>
            <person name="Kaplan A."/>
            <person name="Kroger N."/>
            <person name="Kroth P.G."/>
            <person name="La Roche J."/>
            <person name="Lindquist E."/>
            <person name="Lommer M."/>
            <person name="Martin-Jezequel V."/>
            <person name="Lopez P.J."/>
            <person name="Lucas S."/>
            <person name="Mangogna M."/>
            <person name="McGinnis K."/>
            <person name="Medlin L.K."/>
            <person name="Montsant A."/>
            <person name="Oudot-Le Secq M.P."/>
            <person name="Napoli C."/>
            <person name="Obornik M."/>
            <person name="Parker M.S."/>
            <person name="Petit J.L."/>
            <person name="Porcel B.M."/>
            <person name="Poulsen N."/>
            <person name="Robison M."/>
            <person name="Rychlewski L."/>
            <person name="Rynearson T.A."/>
            <person name="Schmutz J."/>
            <person name="Shapiro H."/>
            <person name="Siaut M."/>
            <person name="Stanley M."/>
            <person name="Sussman M.R."/>
            <person name="Taylor A.R."/>
            <person name="Vardi A."/>
            <person name="von Dassow P."/>
            <person name="Vyverman W."/>
            <person name="Willis A."/>
            <person name="Wyrwicz L.S."/>
            <person name="Rokhsar D.S."/>
            <person name="Weissenbach J."/>
            <person name="Armbrust E.V."/>
            <person name="Green B.R."/>
            <person name="Van de Peer Y."/>
            <person name="Grigoriev I.V."/>
        </authorList>
    </citation>
    <scope>NUCLEOTIDE SEQUENCE [LARGE SCALE GENOMIC DNA]</scope>
    <source>
        <strain evidence="3 4">CCMP1335</strain>
    </source>
</reference>
<name>B8BW03_THAPS</name>
<feature type="region of interest" description="Disordered" evidence="1">
    <location>
        <begin position="399"/>
        <end position="439"/>
    </location>
</feature>
<gene>
    <name evidence="3" type="ORF">THAPSDRAFT_21563</name>
</gene>
<dbReference type="GO" id="GO:0003677">
    <property type="term" value="F:DNA binding"/>
    <property type="evidence" value="ECO:0007669"/>
    <property type="project" value="InterPro"/>
</dbReference>
<protein>
    <recommendedName>
        <fullName evidence="2">MBD domain-containing protein</fullName>
    </recommendedName>
</protein>
<feature type="compositionally biased region" description="Basic residues" evidence="1">
    <location>
        <begin position="418"/>
        <end position="428"/>
    </location>
</feature>
<dbReference type="GeneID" id="7450489"/>
<feature type="region of interest" description="Disordered" evidence="1">
    <location>
        <begin position="494"/>
        <end position="530"/>
    </location>
</feature>
<dbReference type="EMBL" id="CM000639">
    <property type="protein sequence ID" value="EED95547.1"/>
    <property type="molecule type" value="Genomic_DNA"/>
</dbReference>
<dbReference type="Pfam" id="PF01429">
    <property type="entry name" value="MBD"/>
    <property type="match status" value="1"/>
</dbReference>
<feature type="compositionally biased region" description="Basic and acidic residues" evidence="1">
    <location>
        <begin position="494"/>
        <end position="504"/>
    </location>
</feature>
<dbReference type="Proteomes" id="UP000001449">
    <property type="component" value="Chromosome 2"/>
</dbReference>
<evidence type="ECO:0000313" key="3">
    <source>
        <dbReference type="EMBL" id="EED95547.1"/>
    </source>
</evidence>
<dbReference type="Gene3D" id="3.30.890.10">
    <property type="entry name" value="Methyl-cpg-binding Protein 2, Chain A"/>
    <property type="match status" value="1"/>
</dbReference>
<dbReference type="RefSeq" id="XP_002288104.1">
    <property type="nucleotide sequence ID" value="XM_002288068.1"/>
</dbReference>
<feature type="compositionally biased region" description="Polar residues" evidence="1">
    <location>
        <begin position="100"/>
        <end position="113"/>
    </location>
</feature>
<feature type="region of interest" description="Disordered" evidence="1">
    <location>
        <begin position="238"/>
        <end position="279"/>
    </location>
</feature>
<reference evidence="3 4" key="1">
    <citation type="journal article" date="2004" name="Science">
        <title>The genome of the diatom Thalassiosira pseudonana: ecology, evolution, and metabolism.</title>
        <authorList>
            <person name="Armbrust E.V."/>
            <person name="Berges J.A."/>
            <person name="Bowler C."/>
            <person name="Green B.R."/>
            <person name="Martinez D."/>
            <person name="Putnam N.H."/>
            <person name="Zhou S."/>
            <person name="Allen A.E."/>
            <person name="Apt K.E."/>
            <person name="Bechner M."/>
            <person name="Brzezinski M.A."/>
            <person name="Chaal B.K."/>
            <person name="Chiovitti A."/>
            <person name="Davis A.K."/>
            <person name="Demarest M.S."/>
            <person name="Detter J.C."/>
            <person name="Glavina T."/>
            <person name="Goodstein D."/>
            <person name="Hadi M.Z."/>
            <person name="Hellsten U."/>
            <person name="Hildebrand M."/>
            <person name="Jenkins B.D."/>
            <person name="Jurka J."/>
            <person name="Kapitonov V.V."/>
            <person name="Kroger N."/>
            <person name="Lau W.W."/>
            <person name="Lane T.W."/>
            <person name="Larimer F.W."/>
            <person name="Lippmeier J.C."/>
            <person name="Lucas S."/>
            <person name="Medina M."/>
            <person name="Montsant A."/>
            <person name="Obornik M."/>
            <person name="Parker M.S."/>
            <person name="Palenik B."/>
            <person name="Pazour G.J."/>
            <person name="Richardson P.M."/>
            <person name="Rynearson T.A."/>
            <person name="Saito M.A."/>
            <person name="Schwartz D.C."/>
            <person name="Thamatrakoln K."/>
            <person name="Valentin K."/>
            <person name="Vardi A."/>
            <person name="Wilkerson F.P."/>
            <person name="Rokhsar D.S."/>
        </authorList>
    </citation>
    <scope>NUCLEOTIDE SEQUENCE [LARGE SCALE GENOMIC DNA]</scope>
    <source>
        <strain evidence="3 4">CCMP1335</strain>
    </source>
</reference>
<dbReference type="PROSITE" id="PS50982">
    <property type="entry name" value="MBD"/>
    <property type="match status" value="1"/>
</dbReference>
<accession>B8BW03</accession>
<proteinExistence type="predicted"/>
<dbReference type="InParanoid" id="B8BW03"/>
<dbReference type="InterPro" id="IPR016177">
    <property type="entry name" value="DNA-bd_dom_sf"/>
</dbReference>
<organism evidence="3 4">
    <name type="scientific">Thalassiosira pseudonana</name>
    <name type="common">Marine diatom</name>
    <name type="synonym">Cyclotella nana</name>
    <dbReference type="NCBI Taxonomy" id="35128"/>
    <lineage>
        <taxon>Eukaryota</taxon>
        <taxon>Sar</taxon>
        <taxon>Stramenopiles</taxon>
        <taxon>Ochrophyta</taxon>
        <taxon>Bacillariophyta</taxon>
        <taxon>Coscinodiscophyceae</taxon>
        <taxon>Thalassiosirophycidae</taxon>
        <taxon>Thalassiosirales</taxon>
        <taxon>Thalassiosiraceae</taxon>
        <taxon>Thalassiosira</taxon>
    </lineage>
</organism>
<feature type="compositionally biased region" description="Acidic residues" evidence="1">
    <location>
        <begin position="130"/>
        <end position="143"/>
    </location>
</feature>
<evidence type="ECO:0000256" key="1">
    <source>
        <dbReference type="SAM" id="MobiDB-lite"/>
    </source>
</evidence>
<sequence length="615" mass="66732">MPSLTRVLSPEAIPVSNAGQTTALDSGNAITRKRANSDDAHHSTVAAKQTKDTSHAASAVSITGNINLAPSNQSASGASAEATTAKAALAVSFSGGGNGPSTVNTSAQRADDSNATQQFSNNATMTANDHDDDSSTTSEEDETVIPHPLNSQYSNVLSWFMATPFDMNAMRSLHVLKEGKSTDPLDRLMHLQPTQIPFRHPSYQLQQPHQPRQIGEVSGPLTLPIVHQKKFVHIIKDKMNERKERGRSAREGRKETDGQNGNGGSSGMDVGAMNGGHMSGKAATISRQTQSTGGYEHGALLQCRTNPQQQQHSNNVYSFNLQQQQMARNKMMQLYALQMNNAQRTHNNSASRMGMGMALYPQQFSMMNTAGQQHQQPRVNTAGQQQYLVDHMWMQQPRGHGVGATVHAKQPAASTTQQKRRPSQKKPVQHPPYPQQMSVRPAPVIKVAVASKPFAVTKTNLESIAKLPVAFSFTNGNETSKSAAQSAAAKWLADGKKAARDKRQMKAKATPSKPKPKSFLGSSPDNDKSARPSALLISYDAVPSNLPAGWTTETYERQTGKSAGSKDTYFYSPVKKLKFRSAKSVKLFIGLLNEVEVGGDETKAMALFKKRGYRL</sequence>
<dbReference type="AlphaFoldDB" id="B8BW03"/>
<keyword evidence="4" id="KW-1185">Reference proteome</keyword>
<evidence type="ECO:0000313" key="4">
    <source>
        <dbReference type="Proteomes" id="UP000001449"/>
    </source>
</evidence>
<dbReference type="PaxDb" id="35128-Thaps21563"/>
<feature type="domain" description="MBD" evidence="2">
    <location>
        <begin position="536"/>
        <end position="615"/>
    </location>
</feature>
<feature type="region of interest" description="Disordered" evidence="1">
    <location>
        <begin position="119"/>
        <end position="145"/>
    </location>
</feature>
<evidence type="ECO:0000259" key="2">
    <source>
        <dbReference type="PROSITE" id="PS50982"/>
    </source>
</evidence>